<comment type="caution">
    <text evidence="1">The sequence shown here is derived from an EMBL/GenBank/DDBJ whole genome shotgun (WGS) entry which is preliminary data.</text>
</comment>
<sequence length="633" mass="70091">MTSYPAPGQHDRSMPESKGPDLQIYRQDSQDSNSDSKRNDAQSSASQEPHHSIGWWTPVIIVGCFLAATVVAILHYVYFRIIDDKSVDSTIPQSWNNALSVTFAHLFATTLATSASTAFTQLLWWYLRRRSLSISNIDTLFSLNFRPANLLQLGILKAIPVLWFFGLLIPLISVATIFPPGSLVVQQLPRTYNETVNVNTLNIDNRGSGSSKDFMGYALFEVEIDGQYLYVSLLPASFLGVDFGSRPDRIYTKIAKRTIREGAYDTADSYYGDNYTYSLTFPAPTLRCDDNSPNEDLEQRVFETYTNQSLEGKRPSSWDPSLAQFLAAPYESNGQLKFDISYRKEVGGPLNNISCTTMNAMYTAQIRYEQSAQDVTLDIIEGEPLNMSDLDKPLLFYDVVQSIPTPNEIVYQTAVNNFTMPELFEIFHREQLRTMSDILTLSLAGAISGFGSGNSFATNTIIEDTEWAVPKYNETAGIYTDIYFDLSASRIEDLMRNITISVLNNNDYQDTIDTKTAFVTYEAAYVLKSPIRLIAAYAAALVVSLAFIVASLVALVQNGTSAVSGGFLQIMCTTTHGDGVMNQLAKDASFAGAYGATKDLSDLKVRFGVVSNGQHRHAAFGTVDETETLLKGS</sequence>
<evidence type="ECO:0000313" key="2">
    <source>
        <dbReference type="Proteomes" id="UP001153331"/>
    </source>
</evidence>
<reference evidence="1" key="1">
    <citation type="submission" date="2022-11" db="EMBL/GenBank/DDBJ databases">
        <title>Genome Sequence of Boeremia exigua.</title>
        <authorList>
            <person name="Buettner E."/>
        </authorList>
    </citation>
    <scope>NUCLEOTIDE SEQUENCE</scope>
    <source>
        <strain evidence="1">CU02</strain>
    </source>
</reference>
<organism evidence="1 2">
    <name type="scientific">Boeremia exigua</name>
    <dbReference type="NCBI Taxonomy" id="749465"/>
    <lineage>
        <taxon>Eukaryota</taxon>
        <taxon>Fungi</taxon>
        <taxon>Dikarya</taxon>
        <taxon>Ascomycota</taxon>
        <taxon>Pezizomycotina</taxon>
        <taxon>Dothideomycetes</taxon>
        <taxon>Pleosporomycetidae</taxon>
        <taxon>Pleosporales</taxon>
        <taxon>Pleosporineae</taxon>
        <taxon>Didymellaceae</taxon>
        <taxon>Boeremia</taxon>
    </lineage>
</organism>
<evidence type="ECO:0000313" key="1">
    <source>
        <dbReference type="EMBL" id="KAJ8113850.1"/>
    </source>
</evidence>
<protein>
    <submittedName>
        <fullName evidence="1">Uncharacterized protein</fullName>
    </submittedName>
</protein>
<dbReference type="EMBL" id="JAPHNI010000227">
    <property type="protein sequence ID" value="KAJ8113850.1"/>
    <property type="molecule type" value="Genomic_DNA"/>
</dbReference>
<accession>A0ACC2IF74</accession>
<name>A0ACC2IF74_9PLEO</name>
<dbReference type="Proteomes" id="UP001153331">
    <property type="component" value="Unassembled WGS sequence"/>
</dbReference>
<keyword evidence="2" id="KW-1185">Reference proteome</keyword>
<gene>
    <name evidence="1" type="ORF">OPT61_g4117</name>
</gene>
<proteinExistence type="predicted"/>